<evidence type="ECO:0000256" key="1">
    <source>
        <dbReference type="SAM" id="Phobius"/>
    </source>
</evidence>
<evidence type="ECO:0000313" key="2">
    <source>
        <dbReference type="EMBL" id="EFO24406.2"/>
    </source>
</evidence>
<dbReference type="GeneID" id="9941479"/>
<protein>
    <submittedName>
        <fullName evidence="4">Protein quiver</fullName>
    </submittedName>
</protein>
<dbReference type="Proteomes" id="UP000095285">
    <property type="component" value="Unassembled WGS sequence"/>
</dbReference>
<reference evidence="2 3" key="1">
    <citation type="submission" date="2012-04" db="EMBL/GenBank/DDBJ databases">
        <title>The Genome Sequence of Loa loa.</title>
        <authorList>
            <consortium name="The Broad Institute Genome Sequencing Platform"/>
            <consortium name="Broad Institute Genome Sequencing Center for Infectious Disease"/>
            <person name="Nutman T.B."/>
            <person name="Fink D.L."/>
            <person name="Russ C."/>
            <person name="Young S."/>
            <person name="Zeng Q."/>
            <person name="Gargeya S."/>
            <person name="Alvarado L."/>
            <person name="Berlin A."/>
            <person name="Chapman S.B."/>
            <person name="Chen Z."/>
            <person name="Freedman E."/>
            <person name="Gellesch M."/>
            <person name="Goldberg J."/>
            <person name="Griggs A."/>
            <person name="Gujja S."/>
            <person name="Heilman E.R."/>
            <person name="Heiman D."/>
            <person name="Howarth C."/>
            <person name="Mehta T."/>
            <person name="Neiman D."/>
            <person name="Pearson M."/>
            <person name="Roberts A."/>
            <person name="Saif S."/>
            <person name="Shea T."/>
            <person name="Shenoy N."/>
            <person name="Sisk P."/>
            <person name="Stolte C."/>
            <person name="Sykes S."/>
            <person name="White J."/>
            <person name="Yandava C."/>
            <person name="Haas B."/>
            <person name="Henn M.R."/>
            <person name="Nusbaum C."/>
            <person name="Birren B."/>
        </authorList>
    </citation>
    <scope>NUCLEOTIDE SEQUENCE [LARGE SCALE GENOMIC DNA]</scope>
</reference>
<dbReference type="OMA" id="PRRFECF"/>
<evidence type="ECO:0000313" key="4">
    <source>
        <dbReference type="WBParaSite" id="EN70_240"/>
    </source>
</evidence>
<dbReference type="PANTHER" id="PTHR34722:SF4">
    <property type="entry name" value="HOMOLOG OF ODR-2 (TWO)-RELATED"/>
    <property type="match status" value="1"/>
</dbReference>
<dbReference type="EMBL" id="JH712066">
    <property type="protein sequence ID" value="EFO24406.2"/>
    <property type="molecule type" value="Genomic_DNA"/>
</dbReference>
<dbReference type="GO" id="GO:0030424">
    <property type="term" value="C:axon"/>
    <property type="evidence" value="ECO:0007669"/>
    <property type="project" value="TreeGrafter"/>
</dbReference>
<evidence type="ECO:0000313" key="3">
    <source>
        <dbReference type="Proteomes" id="UP000095285"/>
    </source>
</evidence>
<dbReference type="GO" id="GO:0042048">
    <property type="term" value="P:olfactory behavior"/>
    <property type="evidence" value="ECO:0007669"/>
    <property type="project" value="TreeGrafter"/>
</dbReference>
<dbReference type="KEGG" id="loa:LOAG_04076"/>
<proteinExistence type="predicted"/>
<dbReference type="RefSeq" id="XP_020303169.1">
    <property type="nucleotide sequence ID" value="XM_020446499.1"/>
</dbReference>
<gene>
    <name evidence="2 4" type="ORF">LOAG_04076</name>
</gene>
<feature type="transmembrane region" description="Helical" evidence="1">
    <location>
        <begin position="12"/>
        <end position="32"/>
    </location>
</feature>
<dbReference type="AlphaFoldDB" id="A0A1I7VGU1"/>
<dbReference type="PANTHER" id="PTHR34722">
    <property type="entry name" value="HOMOLOG OF ODR-2 (TWO)-RELATED"/>
    <property type="match status" value="1"/>
</dbReference>
<dbReference type="InterPro" id="IPR010558">
    <property type="entry name" value="Ly-6-related"/>
</dbReference>
<organism evidence="3 4">
    <name type="scientific">Loa loa</name>
    <name type="common">Eye worm</name>
    <name type="synonym">Filaria loa</name>
    <dbReference type="NCBI Taxonomy" id="7209"/>
    <lineage>
        <taxon>Eukaryota</taxon>
        <taxon>Metazoa</taxon>
        <taxon>Ecdysozoa</taxon>
        <taxon>Nematoda</taxon>
        <taxon>Chromadorea</taxon>
        <taxon>Rhabditida</taxon>
        <taxon>Spirurina</taxon>
        <taxon>Spiruromorpha</taxon>
        <taxon>Filarioidea</taxon>
        <taxon>Onchocercidae</taxon>
        <taxon>Loa</taxon>
    </lineage>
</organism>
<keyword evidence="1" id="KW-1133">Transmembrane helix</keyword>
<keyword evidence="1" id="KW-0472">Membrane</keyword>
<accession>A0A1I7VGU1</accession>
<dbReference type="OrthoDB" id="5917524at2759"/>
<dbReference type="GO" id="GO:0043025">
    <property type="term" value="C:neuronal cell body"/>
    <property type="evidence" value="ECO:0007669"/>
    <property type="project" value="TreeGrafter"/>
</dbReference>
<dbReference type="eggNOG" id="ENOG502S8J4">
    <property type="taxonomic scope" value="Eukaryota"/>
</dbReference>
<name>A0A1I7VGU1_LOALO</name>
<reference evidence="4" key="2">
    <citation type="submission" date="2016-11" db="UniProtKB">
        <authorList>
            <consortium name="WormBaseParasite"/>
        </authorList>
    </citation>
    <scope>IDENTIFICATION</scope>
</reference>
<dbReference type="GO" id="GO:1990834">
    <property type="term" value="P:response to odorant"/>
    <property type="evidence" value="ECO:0007669"/>
    <property type="project" value="TreeGrafter"/>
</dbReference>
<dbReference type="FunCoup" id="A0A1I7VGU1">
    <property type="interactions" value="67"/>
</dbReference>
<keyword evidence="3" id="KW-1185">Reference proteome</keyword>
<sequence length="205" mass="23557">MDQVNDNVGMKTLGSLMILIAVIFIDISHLWIARELAELVEIDTIPRRFECFSCMSLSYQERWEHLQYIYMAPKMFTNQCNEPQLSNHIPTVICSTMCVNLLEPDVEAGVFIGFKFIRGCMDRVLRNGFNETAVRTHRFQMVNQCRSLPRAHLYNLDRRQLHPVFGDVQLCTCYGDRCNGSSGTISSSNYSTVLLLTCFTVLLRI</sequence>
<dbReference type="WBParaSite" id="EN70_240">
    <property type="protein sequence ID" value="EN70_240"/>
    <property type="gene ID" value="EN70_240"/>
</dbReference>
<accession>A0A1S0U2X4</accession>
<dbReference type="Pfam" id="PF06579">
    <property type="entry name" value="Ly-6_related"/>
    <property type="match status" value="1"/>
</dbReference>
<dbReference type="CTD" id="9941479"/>
<keyword evidence="1" id="KW-0812">Transmembrane</keyword>